<accession>A0A397V2L8</accession>
<comment type="caution">
    <text evidence="3">The sequence shown here is derived from an EMBL/GenBank/DDBJ whole genome shotgun (WGS) entry which is preliminary data.</text>
</comment>
<dbReference type="OrthoDB" id="10460643at2759"/>
<keyword evidence="2" id="KW-1133">Transmembrane helix</keyword>
<dbReference type="Proteomes" id="UP000266673">
    <property type="component" value="Unassembled WGS sequence"/>
</dbReference>
<evidence type="ECO:0000256" key="1">
    <source>
        <dbReference type="SAM" id="MobiDB-lite"/>
    </source>
</evidence>
<gene>
    <name evidence="3" type="ORF">C2G38_2091662</name>
</gene>
<dbReference type="AlphaFoldDB" id="A0A397V2L8"/>
<protein>
    <submittedName>
        <fullName evidence="3">Uncharacterized protein</fullName>
    </submittedName>
</protein>
<name>A0A397V2L8_9GLOM</name>
<keyword evidence="2" id="KW-0812">Transmembrane</keyword>
<organism evidence="3 4">
    <name type="scientific">Gigaspora rosea</name>
    <dbReference type="NCBI Taxonomy" id="44941"/>
    <lineage>
        <taxon>Eukaryota</taxon>
        <taxon>Fungi</taxon>
        <taxon>Fungi incertae sedis</taxon>
        <taxon>Mucoromycota</taxon>
        <taxon>Glomeromycotina</taxon>
        <taxon>Glomeromycetes</taxon>
        <taxon>Diversisporales</taxon>
        <taxon>Gigasporaceae</taxon>
        <taxon>Gigaspora</taxon>
    </lineage>
</organism>
<reference evidence="3 4" key="1">
    <citation type="submission" date="2018-06" db="EMBL/GenBank/DDBJ databases">
        <title>Comparative genomics reveals the genomic features of Rhizophagus irregularis, R. cerebriforme, R. diaphanum and Gigaspora rosea, and their symbiotic lifestyle signature.</title>
        <authorList>
            <person name="Morin E."/>
            <person name="San Clemente H."/>
            <person name="Chen E.C.H."/>
            <person name="De La Providencia I."/>
            <person name="Hainaut M."/>
            <person name="Kuo A."/>
            <person name="Kohler A."/>
            <person name="Murat C."/>
            <person name="Tang N."/>
            <person name="Roy S."/>
            <person name="Loubradou J."/>
            <person name="Henrissat B."/>
            <person name="Grigoriev I.V."/>
            <person name="Corradi N."/>
            <person name="Roux C."/>
            <person name="Martin F.M."/>
        </authorList>
    </citation>
    <scope>NUCLEOTIDE SEQUENCE [LARGE SCALE GENOMIC DNA]</scope>
    <source>
        <strain evidence="3 4">DAOM 194757</strain>
    </source>
</reference>
<keyword evidence="4" id="KW-1185">Reference proteome</keyword>
<evidence type="ECO:0000313" key="4">
    <source>
        <dbReference type="Proteomes" id="UP000266673"/>
    </source>
</evidence>
<keyword evidence="2" id="KW-0472">Membrane</keyword>
<dbReference type="EMBL" id="QKWP01000697">
    <property type="protein sequence ID" value="RIB16161.1"/>
    <property type="molecule type" value="Genomic_DNA"/>
</dbReference>
<feature type="transmembrane region" description="Helical" evidence="2">
    <location>
        <begin position="29"/>
        <end position="48"/>
    </location>
</feature>
<feature type="transmembrane region" description="Helical" evidence="2">
    <location>
        <begin position="5"/>
        <end position="23"/>
    </location>
</feature>
<evidence type="ECO:0000256" key="2">
    <source>
        <dbReference type="SAM" id="Phobius"/>
    </source>
</evidence>
<evidence type="ECO:0000313" key="3">
    <source>
        <dbReference type="EMBL" id="RIB16161.1"/>
    </source>
</evidence>
<sequence length="112" mass="12810">MLTFYYIIIISIAFRLFLFLLIFLTSKQIIYPSLVSTVFEVLLTLALLRPISSAAINKWYDNHSTRVKVSICNKIPAKNHVEVIQENHPEPNNEPDLEADPKKEPISDLGNL</sequence>
<proteinExistence type="predicted"/>
<feature type="region of interest" description="Disordered" evidence="1">
    <location>
        <begin position="83"/>
        <end position="112"/>
    </location>
</feature>